<dbReference type="Gene3D" id="3.30.565.10">
    <property type="entry name" value="Histidine kinase-like ATPase, C-terminal domain"/>
    <property type="match status" value="1"/>
</dbReference>
<dbReference type="CDD" id="cd16917">
    <property type="entry name" value="HATPase_UhpB-NarQ-NarX-like"/>
    <property type="match status" value="1"/>
</dbReference>
<dbReference type="GO" id="GO:0005524">
    <property type="term" value="F:ATP binding"/>
    <property type="evidence" value="ECO:0007669"/>
    <property type="project" value="UniProtKB-KW"/>
</dbReference>
<keyword evidence="5" id="KW-0547">Nucleotide-binding</keyword>
<protein>
    <recommendedName>
        <fullName evidence="2">histidine kinase</fullName>
        <ecNumber evidence="2">2.7.13.3</ecNumber>
    </recommendedName>
</protein>
<feature type="transmembrane region" description="Helical" evidence="9">
    <location>
        <begin position="48"/>
        <end position="72"/>
    </location>
</feature>
<dbReference type="EC" id="2.7.13.3" evidence="2"/>
<evidence type="ECO:0000313" key="11">
    <source>
        <dbReference type="EMBL" id="SEG89162.1"/>
    </source>
</evidence>
<feature type="transmembrane region" description="Helical" evidence="9">
    <location>
        <begin position="124"/>
        <end position="142"/>
    </location>
</feature>
<dbReference type="PANTHER" id="PTHR24421:SF10">
    <property type="entry name" value="NITRATE_NITRITE SENSOR PROTEIN NARQ"/>
    <property type="match status" value="1"/>
</dbReference>
<accession>A0A1H6DUV0</accession>
<dbReference type="PANTHER" id="PTHR24421">
    <property type="entry name" value="NITRATE/NITRITE SENSOR PROTEIN NARX-RELATED"/>
    <property type="match status" value="1"/>
</dbReference>
<dbReference type="GO" id="GO:0016020">
    <property type="term" value="C:membrane"/>
    <property type="evidence" value="ECO:0007669"/>
    <property type="project" value="InterPro"/>
</dbReference>
<keyword evidence="3" id="KW-0597">Phosphoprotein</keyword>
<dbReference type="Gene3D" id="1.20.5.1930">
    <property type="match status" value="1"/>
</dbReference>
<organism evidence="11 12">
    <name type="scientific">Thermomonospora echinospora</name>
    <dbReference type="NCBI Taxonomy" id="1992"/>
    <lineage>
        <taxon>Bacteria</taxon>
        <taxon>Bacillati</taxon>
        <taxon>Actinomycetota</taxon>
        <taxon>Actinomycetes</taxon>
        <taxon>Streptosporangiales</taxon>
        <taxon>Thermomonosporaceae</taxon>
        <taxon>Thermomonospora</taxon>
    </lineage>
</organism>
<name>A0A1H6DUV0_9ACTN</name>
<feature type="transmembrane region" description="Helical" evidence="9">
    <location>
        <begin position="174"/>
        <end position="193"/>
    </location>
</feature>
<dbReference type="InterPro" id="IPR050482">
    <property type="entry name" value="Sensor_HK_TwoCompSys"/>
</dbReference>
<evidence type="ECO:0000256" key="8">
    <source>
        <dbReference type="ARBA" id="ARBA00023012"/>
    </source>
</evidence>
<keyword evidence="6 11" id="KW-0418">Kinase</keyword>
<keyword evidence="9" id="KW-0812">Transmembrane</keyword>
<dbReference type="Pfam" id="PF07730">
    <property type="entry name" value="HisKA_3"/>
    <property type="match status" value="1"/>
</dbReference>
<keyword evidence="4" id="KW-0808">Transferase</keyword>
<evidence type="ECO:0000256" key="6">
    <source>
        <dbReference type="ARBA" id="ARBA00022777"/>
    </source>
</evidence>
<sequence length="423" mass="45448">MSEYPTDRHPRRAGFSDAALRQAVLDAAVRAPNEPPRVLMPGRRWVRWLELLLVTAMAVGFTGGTIAIPLNIFDPRPPAMLAVVLALMQAAPLAFAPRWPLAAWRISALGLLAGALLLREDYFWPWPVTSWLAFVVILFFTAVGYDRPVAVGAGLVSVGGLIVPGVVVAGMPDWFGLILAGIVVLVLAFGDAVGGRYTAELSLAEQEALRRQDLARQARLEERARIARELHDVVAHHMSVIAMQAEAAPYKIPDLPDAARDTFALVRDAARDALTETRRVVGLLRSEDEGAERRPQPGLERLEELVSGARRAGLSVDAAIVGVPRPVSAGVDLSAYRIVQESLSNASRYAPGARVWVEVRYGRRTLAVSVTDDGPRTSPAEPGGGHGLVGMRERVAMLGGTLSAGPAEPRGWTVVAELPYGDG</sequence>
<keyword evidence="9" id="KW-0472">Membrane</keyword>
<keyword evidence="8" id="KW-0902">Two-component regulatory system</keyword>
<evidence type="ECO:0000256" key="2">
    <source>
        <dbReference type="ARBA" id="ARBA00012438"/>
    </source>
</evidence>
<gene>
    <name evidence="11" type="ORF">SAMN04489712_12334</name>
</gene>
<keyword evidence="9" id="KW-1133">Transmembrane helix</keyword>
<dbReference type="SMART" id="SM00387">
    <property type="entry name" value="HATPase_c"/>
    <property type="match status" value="1"/>
</dbReference>
<dbReference type="GO" id="GO:0046983">
    <property type="term" value="F:protein dimerization activity"/>
    <property type="evidence" value="ECO:0007669"/>
    <property type="project" value="InterPro"/>
</dbReference>
<keyword evidence="7" id="KW-0067">ATP-binding</keyword>
<dbReference type="RefSeq" id="WP_235018293.1">
    <property type="nucleotide sequence ID" value="NZ_FNVO01000023.1"/>
</dbReference>
<reference evidence="12" key="1">
    <citation type="submission" date="2016-10" db="EMBL/GenBank/DDBJ databases">
        <authorList>
            <person name="Varghese N."/>
            <person name="Submissions S."/>
        </authorList>
    </citation>
    <scope>NUCLEOTIDE SEQUENCE [LARGE SCALE GENOMIC DNA]</scope>
    <source>
        <strain evidence="12">DSM 43163</strain>
    </source>
</reference>
<evidence type="ECO:0000256" key="9">
    <source>
        <dbReference type="SAM" id="Phobius"/>
    </source>
</evidence>
<evidence type="ECO:0000256" key="3">
    <source>
        <dbReference type="ARBA" id="ARBA00022553"/>
    </source>
</evidence>
<dbReference type="Pfam" id="PF02518">
    <property type="entry name" value="HATPase_c"/>
    <property type="match status" value="1"/>
</dbReference>
<evidence type="ECO:0000313" key="12">
    <source>
        <dbReference type="Proteomes" id="UP000236723"/>
    </source>
</evidence>
<feature type="domain" description="Histidine kinase/HSP90-like ATPase" evidence="10">
    <location>
        <begin position="330"/>
        <end position="422"/>
    </location>
</feature>
<evidence type="ECO:0000256" key="7">
    <source>
        <dbReference type="ARBA" id="ARBA00022840"/>
    </source>
</evidence>
<evidence type="ECO:0000256" key="5">
    <source>
        <dbReference type="ARBA" id="ARBA00022741"/>
    </source>
</evidence>
<dbReference type="AlphaFoldDB" id="A0A1H6DUV0"/>
<feature type="transmembrane region" description="Helical" evidence="9">
    <location>
        <begin position="78"/>
        <end position="95"/>
    </location>
</feature>
<evidence type="ECO:0000256" key="1">
    <source>
        <dbReference type="ARBA" id="ARBA00000085"/>
    </source>
</evidence>
<dbReference type="InterPro" id="IPR036890">
    <property type="entry name" value="HATPase_C_sf"/>
</dbReference>
<dbReference type="SUPFAM" id="SSF55874">
    <property type="entry name" value="ATPase domain of HSP90 chaperone/DNA topoisomerase II/histidine kinase"/>
    <property type="match status" value="1"/>
</dbReference>
<comment type="catalytic activity">
    <reaction evidence="1">
        <text>ATP + protein L-histidine = ADP + protein N-phospho-L-histidine.</text>
        <dbReference type="EC" id="2.7.13.3"/>
    </reaction>
</comment>
<dbReference type="InterPro" id="IPR011712">
    <property type="entry name" value="Sig_transdc_His_kin_sub3_dim/P"/>
</dbReference>
<evidence type="ECO:0000256" key="4">
    <source>
        <dbReference type="ARBA" id="ARBA00022679"/>
    </source>
</evidence>
<feature type="transmembrane region" description="Helical" evidence="9">
    <location>
        <begin position="149"/>
        <end position="168"/>
    </location>
</feature>
<evidence type="ECO:0000259" key="10">
    <source>
        <dbReference type="SMART" id="SM00387"/>
    </source>
</evidence>
<dbReference type="Proteomes" id="UP000236723">
    <property type="component" value="Unassembled WGS sequence"/>
</dbReference>
<dbReference type="GO" id="GO:0000155">
    <property type="term" value="F:phosphorelay sensor kinase activity"/>
    <property type="evidence" value="ECO:0007669"/>
    <property type="project" value="InterPro"/>
</dbReference>
<proteinExistence type="predicted"/>
<dbReference type="EMBL" id="FNVO01000023">
    <property type="protein sequence ID" value="SEG89162.1"/>
    <property type="molecule type" value="Genomic_DNA"/>
</dbReference>
<dbReference type="InterPro" id="IPR003594">
    <property type="entry name" value="HATPase_dom"/>
</dbReference>
<keyword evidence="12" id="KW-1185">Reference proteome</keyword>